<dbReference type="InterPro" id="IPR018391">
    <property type="entry name" value="PQQ_b-propeller_rpt"/>
</dbReference>
<sequence length="412" mass="42585">MPGRDRRVMTGRFLRVRALCALAALVMTPLVAVGTASASAVATGDWPQFRNGPAHQGVNTAETALSVSTVSGLRQQWVTKIGGSVWSSPATADGRVYVGGLDGRLHALDAATGQQLWAKPDSALTGDWTFTSPAIGDGVVYLGINRPAAEIWAFDAMTGATKWRTGASISNINGSPVVAGGVVYAATTEDQVLALDAATGVRIWDAKPNGGRGSGFYSSPTVAGGKVFAASLNQQVYALDASTGAVLWSFPTGGHNSSTPAVVDGTVYFGSRDGNVYAVNADTGVQRWKVRYGTNILASFQSSPAVVNGTVYIGTNNDRRVLALDAASGAIRWSFRTGGVVMSSPVVANGVVYVGSDDRSVYALRATNGQRLWSAKVSGAVDSGPVVAQGEVYAGTYGDNGGGNVYSFALSR</sequence>
<evidence type="ECO:0000313" key="4">
    <source>
        <dbReference type="Proteomes" id="UP000293342"/>
    </source>
</evidence>
<comment type="caution">
    <text evidence="3">The sequence shown here is derived from an EMBL/GenBank/DDBJ whole genome shotgun (WGS) entry which is preliminary data.</text>
</comment>
<keyword evidence="1" id="KW-0732">Signal</keyword>
<keyword evidence="4" id="KW-1185">Reference proteome</keyword>
<dbReference type="Proteomes" id="UP000293342">
    <property type="component" value="Unassembled WGS sequence"/>
</dbReference>
<accession>A0A4R0JN82</accession>
<dbReference type="SUPFAM" id="SSF50998">
    <property type="entry name" value="Quinoprotein alcohol dehydrogenase-like"/>
    <property type="match status" value="1"/>
</dbReference>
<reference evidence="3 4" key="1">
    <citation type="submission" date="2019-02" db="EMBL/GenBank/DDBJ databases">
        <title>Kribbella capetownensis sp. nov. and Kribbella speibonae sp. nov., isolated from soil.</title>
        <authorList>
            <person name="Curtis S.M."/>
            <person name="Norton I."/>
            <person name="Everest G.J."/>
            <person name="Meyers P.R."/>
        </authorList>
    </citation>
    <scope>NUCLEOTIDE SEQUENCE [LARGE SCALE GENOMIC DNA]</scope>
    <source>
        <strain evidence="3 4">YM53</strain>
    </source>
</reference>
<feature type="chain" id="PRO_5038348965" description="Pyrrolo-quinoline quinone repeat domain-containing protein" evidence="1">
    <location>
        <begin position="33"/>
        <end position="412"/>
    </location>
</feature>
<dbReference type="InterPro" id="IPR015943">
    <property type="entry name" value="WD40/YVTN_repeat-like_dom_sf"/>
</dbReference>
<dbReference type="SMART" id="SM00564">
    <property type="entry name" value="PQQ"/>
    <property type="match status" value="7"/>
</dbReference>
<dbReference type="Gene3D" id="2.40.10.480">
    <property type="match status" value="1"/>
</dbReference>
<dbReference type="PANTHER" id="PTHR34512:SF30">
    <property type="entry name" value="OUTER MEMBRANE PROTEIN ASSEMBLY FACTOR BAMB"/>
    <property type="match status" value="1"/>
</dbReference>
<proteinExistence type="predicted"/>
<dbReference type="AlphaFoldDB" id="A0A4R0JN82"/>
<gene>
    <name evidence="3" type="ORF">E0H75_24225</name>
</gene>
<dbReference type="OrthoDB" id="256225at2"/>
<dbReference type="Gene3D" id="2.130.10.10">
    <property type="entry name" value="YVTN repeat-like/Quinoprotein amine dehydrogenase"/>
    <property type="match status" value="2"/>
</dbReference>
<dbReference type="EMBL" id="SJKD01000005">
    <property type="protein sequence ID" value="TCC47850.1"/>
    <property type="molecule type" value="Genomic_DNA"/>
</dbReference>
<dbReference type="InterPro" id="IPR011047">
    <property type="entry name" value="Quinoprotein_ADH-like_sf"/>
</dbReference>
<name>A0A4R0JN82_9ACTN</name>
<feature type="signal peptide" evidence="1">
    <location>
        <begin position="1"/>
        <end position="32"/>
    </location>
</feature>
<organism evidence="3 4">
    <name type="scientific">Kribbella capetownensis</name>
    <dbReference type="NCBI Taxonomy" id="1572659"/>
    <lineage>
        <taxon>Bacteria</taxon>
        <taxon>Bacillati</taxon>
        <taxon>Actinomycetota</taxon>
        <taxon>Actinomycetes</taxon>
        <taxon>Propionibacteriales</taxon>
        <taxon>Kribbellaceae</taxon>
        <taxon>Kribbella</taxon>
    </lineage>
</organism>
<evidence type="ECO:0000256" key="1">
    <source>
        <dbReference type="SAM" id="SignalP"/>
    </source>
</evidence>
<protein>
    <recommendedName>
        <fullName evidence="2">Pyrrolo-quinoline quinone repeat domain-containing protein</fullName>
    </recommendedName>
</protein>
<dbReference type="InterPro" id="IPR002372">
    <property type="entry name" value="PQQ_rpt_dom"/>
</dbReference>
<feature type="domain" description="Pyrrolo-quinoline quinone repeat" evidence="2">
    <location>
        <begin position="191"/>
        <end position="316"/>
    </location>
</feature>
<evidence type="ECO:0000313" key="3">
    <source>
        <dbReference type="EMBL" id="TCC47850.1"/>
    </source>
</evidence>
<evidence type="ECO:0000259" key="2">
    <source>
        <dbReference type="Pfam" id="PF13360"/>
    </source>
</evidence>
<dbReference type="PANTHER" id="PTHR34512">
    <property type="entry name" value="CELL SURFACE PROTEIN"/>
    <property type="match status" value="1"/>
</dbReference>
<dbReference type="Pfam" id="PF13360">
    <property type="entry name" value="PQQ_2"/>
    <property type="match status" value="1"/>
</dbReference>